<gene>
    <name evidence="2" type="ORF">M409DRAFT_65422</name>
</gene>
<protein>
    <recommendedName>
        <fullName evidence="4">AB hydrolase-1 domain-containing protein</fullName>
    </recommendedName>
</protein>
<dbReference type="Gene3D" id="3.40.50.1820">
    <property type="entry name" value="alpha/beta hydrolase"/>
    <property type="match status" value="1"/>
</dbReference>
<reference evidence="2" key="1">
    <citation type="journal article" date="2020" name="Stud. Mycol.">
        <title>101 Dothideomycetes genomes: a test case for predicting lifestyles and emergence of pathogens.</title>
        <authorList>
            <person name="Haridas S."/>
            <person name="Albert R."/>
            <person name="Binder M."/>
            <person name="Bloem J."/>
            <person name="Labutti K."/>
            <person name="Salamov A."/>
            <person name="Andreopoulos B."/>
            <person name="Baker S."/>
            <person name="Barry K."/>
            <person name="Bills G."/>
            <person name="Bluhm B."/>
            <person name="Cannon C."/>
            <person name="Castanera R."/>
            <person name="Culley D."/>
            <person name="Daum C."/>
            <person name="Ezra D."/>
            <person name="Gonzalez J."/>
            <person name="Henrissat B."/>
            <person name="Kuo A."/>
            <person name="Liang C."/>
            <person name="Lipzen A."/>
            <person name="Lutzoni F."/>
            <person name="Magnuson J."/>
            <person name="Mondo S."/>
            <person name="Nolan M."/>
            <person name="Ohm R."/>
            <person name="Pangilinan J."/>
            <person name="Park H.-J."/>
            <person name="Ramirez L."/>
            <person name="Alfaro M."/>
            <person name="Sun H."/>
            <person name="Tritt A."/>
            <person name="Yoshinaga Y."/>
            <person name="Zwiers L.-H."/>
            <person name="Turgeon B."/>
            <person name="Goodwin S."/>
            <person name="Spatafora J."/>
            <person name="Crous P."/>
            <person name="Grigoriev I."/>
        </authorList>
    </citation>
    <scope>NUCLEOTIDE SEQUENCE</scope>
    <source>
        <strain evidence="2">ATCC 36951</strain>
    </source>
</reference>
<dbReference type="EMBL" id="ML993590">
    <property type="protein sequence ID" value="KAF2168436.1"/>
    <property type="molecule type" value="Genomic_DNA"/>
</dbReference>
<proteinExistence type="predicted"/>
<dbReference type="InterPro" id="IPR029058">
    <property type="entry name" value="AB_hydrolase_fold"/>
</dbReference>
<keyword evidence="3" id="KW-1185">Reference proteome</keyword>
<keyword evidence="1" id="KW-0732">Signal</keyword>
<accession>A0A6A6CSJ0</accession>
<dbReference type="InterPro" id="IPR053228">
    <property type="entry name" value="Stereospecific_Lipase"/>
</dbReference>
<sequence>MGWKHIVAAANCLSLAAAHPSPVIERRDFIGSVVSGLGADATNVAKVASAFLDGVEATVPTATISTFPQATSALTNVFTKGRNFLDTIPSLIEAGFDPNDIPSIIEGYSPADNSINNIDPPPNKKIYPESSPSDPAYSLPESTLLGSIHIPNTFTYGTKPPVILFPGTGVPGGITFAYTYARLLAKLPYADPLWLNIPDSSLNDAQLTAEHAAYAINYIASLTSHNVTIITFSQGSLNLQWALTFFPSTRPLTNQLIALSPDYHGTVNAALICPTFPNLGCTPSVLQQFPSSNFISTLFAHGGASAYIPTTSIRSATDQIVQPQTGPNPSGVLQDERNVGVTNYLVQEVCPASPAGTLVTHEGILYNSIAYALTLDALQHGRPAQLSRVEDLGKICAEIVAEGMSLADLVATEGSFAVFFGNFLAYTPRTSVEPKVMGYAV</sequence>
<evidence type="ECO:0000313" key="3">
    <source>
        <dbReference type="Proteomes" id="UP000799537"/>
    </source>
</evidence>
<dbReference type="PANTHER" id="PTHR37574">
    <property type="entry name" value="LIPASE B"/>
    <property type="match status" value="1"/>
</dbReference>
<dbReference type="RefSeq" id="XP_033669325.1">
    <property type="nucleotide sequence ID" value="XM_033816504.1"/>
</dbReference>
<evidence type="ECO:0000313" key="2">
    <source>
        <dbReference type="EMBL" id="KAF2168436.1"/>
    </source>
</evidence>
<name>A0A6A6CSJ0_ZASCE</name>
<dbReference type="AlphaFoldDB" id="A0A6A6CSJ0"/>
<dbReference type="GeneID" id="54569776"/>
<evidence type="ECO:0008006" key="4">
    <source>
        <dbReference type="Google" id="ProtNLM"/>
    </source>
</evidence>
<evidence type="ECO:0000256" key="1">
    <source>
        <dbReference type="SAM" id="SignalP"/>
    </source>
</evidence>
<organism evidence="2 3">
    <name type="scientific">Zasmidium cellare ATCC 36951</name>
    <dbReference type="NCBI Taxonomy" id="1080233"/>
    <lineage>
        <taxon>Eukaryota</taxon>
        <taxon>Fungi</taxon>
        <taxon>Dikarya</taxon>
        <taxon>Ascomycota</taxon>
        <taxon>Pezizomycotina</taxon>
        <taxon>Dothideomycetes</taxon>
        <taxon>Dothideomycetidae</taxon>
        <taxon>Mycosphaerellales</taxon>
        <taxon>Mycosphaerellaceae</taxon>
        <taxon>Zasmidium</taxon>
    </lineage>
</organism>
<dbReference type="Proteomes" id="UP000799537">
    <property type="component" value="Unassembled WGS sequence"/>
</dbReference>
<feature type="chain" id="PRO_5025447784" description="AB hydrolase-1 domain-containing protein" evidence="1">
    <location>
        <begin position="19"/>
        <end position="441"/>
    </location>
</feature>
<feature type="signal peptide" evidence="1">
    <location>
        <begin position="1"/>
        <end position="18"/>
    </location>
</feature>
<dbReference type="SUPFAM" id="SSF53474">
    <property type="entry name" value="alpha/beta-Hydrolases"/>
    <property type="match status" value="1"/>
</dbReference>
<dbReference type="PANTHER" id="PTHR37574:SF1">
    <property type="entry name" value="LIPASE B"/>
    <property type="match status" value="1"/>
</dbReference>
<dbReference type="OrthoDB" id="4605274at2759"/>